<feature type="site" description="Essential for prephenate dehydratase activity" evidence="8">
    <location>
        <position position="196"/>
    </location>
</feature>
<reference evidence="11 12" key="1">
    <citation type="submission" date="2017-10" db="EMBL/GenBank/DDBJ databases">
        <title>The draft genome sequence of Lewinella nigricans NBRC 102662.</title>
        <authorList>
            <person name="Wang K."/>
        </authorList>
    </citation>
    <scope>NUCLEOTIDE SEQUENCE [LARGE SCALE GENOMIC DNA]</scope>
    <source>
        <strain evidence="11 12">NBRC 102662</strain>
    </source>
</reference>
<evidence type="ECO:0000256" key="6">
    <source>
        <dbReference type="ARBA" id="ARBA00023239"/>
    </source>
</evidence>
<dbReference type="Pfam" id="PF01842">
    <property type="entry name" value="ACT"/>
    <property type="match status" value="1"/>
</dbReference>
<evidence type="ECO:0000256" key="1">
    <source>
        <dbReference type="ARBA" id="ARBA00004741"/>
    </source>
</evidence>
<dbReference type="PROSITE" id="PS51171">
    <property type="entry name" value="PREPHENATE_DEHYDR_3"/>
    <property type="match status" value="1"/>
</dbReference>
<dbReference type="InterPro" id="IPR045865">
    <property type="entry name" value="ACT-like_dom_sf"/>
</dbReference>
<dbReference type="PANTHER" id="PTHR21022">
    <property type="entry name" value="PREPHENATE DEHYDRATASE P PROTEIN"/>
    <property type="match status" value="1"/>
</dbReference>
<sequence>MLNTDANSASEALTEAASDQKTKRVSIQGYAGAFHEIAARHCFQDETLEIIPAHTFPELVEQVEAGEQSDIGLMAIENTLAGSLMSNYSLLNESKLKITGEVFLRIKQNLLVLPGQKIEDLTEVHSHPIAIAQCREFFAQYPHIHLVETADTALSAKHVQEQQLKHVGAIASTLAAELYGLEILAAGIETNKKNHTRFLVLERREEIIPTPDADKVSLCFSVNHEVGGLYRVLGVLAAYNANLTKIQSTPIIGKPWEYMFFLDFVSEGELSYEQAIEAIRPLTHYLNVMGVYHRGEHYEY</sequence>
<proteinExistence type="predicted"/>
<dbReference type="AlphaFoldDB" id="A0A2D0MYW7"/>
<dbReference type="RefSeq" id="WP_099155192.1">
    <property type="nucleotide sequence ID" value="NZ_PDUD01000055.1"/>
</dbReference>
<evidence type="ECO:0000256" key="3">
    <source>
        <dbReference type="ARBA" id="ARBA00022605"/>
    </source>
</evidence>
<protein>
    <recommendedName>
        <fullName evidence="2">prephenate dehydratase</fullName>
        <ecNumber evidence="2">4.2.1.51</ecNumber>
    </recommendedName>
</protein>
<dbReference type="Gene3D" id="3.30.70.260">
    <property type="match status" value="1"/>
</dbReference>
<dbReference type="GO" id="GO:0009094">
    <property type="term" value="P:L-phenylalanine biosynthetic process"/>
    <property type="evidence" value="ECO:0007669"/>
    <property type="project" value="UniProtKB-UniPathway"/>
</dbReference>
<keyword evidence="4" id="KW-0057">Aromatic amino acid biosynthesis</keyword>
<dbReference type="CDD" id="cd13631">
    <property type="entry name" value="PBP2_Ct-PDT_like"/>
    <property type="match status" value="1"/>
</dbReference>
<dbReference type="InterPro" id="IPR008242">
    <property type="entry name" value="Chor_mutase/pphenate_deHydtase"/>
</dbReference>
<accession>A0A2D0MYW7</accession>
<dbReference type="EMBL" id="PDUD01000055">
    <property type="protein sequence ID" value="PHN01445.1"/>
    <property type="molecule type" value="Genomic_DNA"/>
</dbReference>
<evidence type="ECO:0000259" key="10">
    <source>
        <dbReference type="PROSITE" id="PS51671"/>
    </source>
</evidence>
<keyword evidence="12" id="KW-1185">Reference proteome</keyword>
<name>A0A2D0MYW7_FLAN2</name>
<dbReference type="PIRSF" id="PIRSF001500">
    <property type="entry name" value="Chor_mut_pdt_Ppr"/>
    <property type="match status" value="1"/>
</dbReference>
<dbReference type="GO" id="GO:0005737">
    <property type="term" value="C:cytoplasm"/>
    <property type="evidence" value="ECO:0007669"/>
    <property type="project" value="TreeGrafter"/>
</dbReference>
<dbReference type="GO" id="GO:0004664">
    <property type="term" value="F:prephenate dehydratase activity"/>
    <property type="evidence" value="ECO:0007669"/>
    <property type="project" value="UniProtKB-EC"/>
</dbReference>
<dbReference type="SUPFAM" id="SSF53850">
    <property type="entry name" value="Periplasmic binding protein-like II"/>
    <property type="match status" value="1"/>
</dbReference>
<dbReference type="CDD" id="cd04905">
    <property type="entry name" value="ACT_CM-PDT"/>
    <property type="match status" value="1"/>
</dbReference>
<evidence type="ECO:0000313" key="12">
    <source>
        <dbReference type="Proteomes" id="UP000223913"/>
    </source>
</evidence>
<dbReference type="PROSITE" id="PS51671">
    <property type="entry name" value="ACT"/>
    <property type="match status" value="1"/>
</dbReference>
<dbReference type="PANTHER" id="PTHR21022:SF19">
    <property type="entry name" value="PREPHENATE DEHYDRATASE-RELATED"/>
    <property type="match status" value="1"/>
</dbReference>
<dbReference type="Gene3D" id="3.40.190.10">
    <property type="entry name" value="Periplasmic binding protein-like II"/>
    <property type="match status" value="2"/>
</dbReference>
<organism evidence="11 12">
    <name type="scientific">Flavilitoribacter nigricans (strain ATCC 23147 / DSM 23189 / NBRC 102662 / NCIMB 1420 / SS-2)</name>
    <name type="common">Lewinella nigricans</name>
    <dbReference type="NCBI Taxonomy" id="1122177"/>
    <lineage>
        <taxon>Bacteria</taxon>
        <taxon>Pseudomonadati</taxon>
        <taxon>Bacteroidota</taxon>
        <taxon>Saprospiria</taxon>
        <taxon>Saprospirales</taxon>
        <taxon>Lewinellaceae</taxon>
        <taxon>Flavilitoribacter</taxon>
    </lineage>
</organism>
<comment type="caution">
    <text evidence="11">The sequence shown here is derived from an EMBL/GenBank/DDBJ whole genome shotgun (WGS) entry which is preliminary data.</text>
</comment>
<evidence type="ECO:0000256" key="5">
    <source>
        <dbReference type="ARBA" id="ARBA00023222"/>
    </source>
</evidence>
<dbReference type="Proteomes" id="UP000223913">
    <property type="component" value="Unassembled WGS sequence"/>
</dbReference>
<comment type="catalytic activity">
    <reaction evidence="7">
        <text>prephenate + H(+) = 3-phenylpyruvate + CO2 + H2O</text>
        <dbReference type="Rhea" id="RHEA:21648"/>
        <dbReference type="ChEBI" id="CHEBI:15377"/>
        <dbReference type="ChEBI" id="CHEBI:15378"/>
        <dbReference type="ChEBI" id="CHEBI:16526"/>
        <dbReference type="ChEBI" id="CHEBI:18005"/>
        <dbReference type="ChEBI" id="CHEBI:29934"/>
        <dbReference type="EC" id="4.2.1.51"/>
    </reaction>
</comment>
<dbReference type="SUPFAM" id="SSF55021">
    <property type="entry name" value="ACT-like"/>
    <property type="match status" value="1"/>
</dbReference>
<keyword evidence="6" id="KW-0456">Lyase</keyword>
<evidence type="ECO:0000256" key="4">
    <source>
        <dbReference type="ARBA" id="ARBA00023141"/>
    </source>
</evidence>
<evidence type="ECO:0000256" key="7">
    <source>
        <dbReference type="ARBA" id="ARBA00047848"/>
    </source>
</evidence>
<dbReference type="UniPathway" id="UPA00121">
    <property type="reaction ID" value="UER00345"/>
</dbReference>
<keyword evidence="3" id="KW-0028">Amino-acid biosynthesis</keyword>
<gene>
    <name evidence="11" type="ORF">CRP01_37300</name>
</gene>
<dbReference type="InterPro" id="IPR002912">
    <property type="entry name" value="ACT_dom"/>
</dbReference>
<dbReference type="EC" id="4.2.1.51" evidence="2"/>
<dbReference type="Pfam" id="PF00800">
    <property type="entry name" value="PDT"/>
    <property type="match status" value="1"/>
</dbReference>
<evidence type="ECO:0000259" key="9">
    <source>
        <dbReference type="PROSITE" id="PS51171"/>
    </source>
</evidence>
<evidence type="ECO:0000256" key="2">
    <source>
        <dbReference type="ARBA" id="ARBA00013147"/>
    </source>
</evidence>
<dbReference type="InterPro" id="IPR001086">
    <property type="entry name" value="Preph_deHydtase"/>
</dbReference>
<evidence type="ECO:0000256" key="8">
    <source>
        <dbReference type="PIRSR" id="PIRSR001500-2"/>
    </source>
</evidence>
<evidence type="ECO:0000313" key="11">
    <source>
        <dbReference type="EMBL" id="PHN01445.1"/>
    </source>
</evidence>
<feature type="domain" description="ACT" evidence="10">
    <location>
        <begin position="217"/>
        <end position="293"/>
    </location>
</feature>
<feature type="domain" description="Prephenate dehydratase" evidence="9">
    <location>
        <begin position="24"/>
        <end position="203"/>
    </location>
</feature>
<comment type="pathway">
    <text evidence="1">Amino-acid biosynthesis; L-phenylalanine biosynthesis; phenylpyruvate from prephenate: step 1/1.</text>
</comment>
<keyword evidence="5" id="KW-0584">Phenylalanine biosynthesis</keyword>
<dbReference type="OrthoDB" id="9802281at2"/>